<proteinExistence type="predicted"/>
<dbReference type="InterPro" id="IPR011008">
    <property type="entry name" value="Dimeric_a/b-barrel"/>
</dbReference>
<dbReference type="GO" id="GO:0003824">
    <property type="term" value="F:catalytic activity"/>
    <property type="evidence" value="ECO:0007669"/>
    <property type="project" value="TreeGrafter"/>
</dbReference>
<dbReference type="AlphaFoldDB" id="A0A0P9LE01"/>
<dbReference type="PANTHER" id="PTHR33336:SF3">
    <property type="entry name" value="ABM DOMAIN-CONTAINING PROTEIN"/>
    <property type="match status" value="1"/>
</dbReference>
<name>A0A0P9LE01_PSESX</name>
<dbReference type="InterPro" id="IPR050744">
    <property type="entry name" value="AI-2_Isomerase_LsrG"/>
</dbReference>
<dbReference type="SUPFAM" id="SSF54909">
    <property type="entry name" value="Dimeric alpha+beta barrel"/>
    <property type="match status" value="2"/>
</dbReference>
<dbReference type="PROSITE" id="PS51725">
    <property type="entry name" value="ABM"/>
    <property type="match status" value="1"/>
</dbReference>
<organism evidence="2 3">
    <name type="scientific">Pseudomonas syringae pv. aceris</name>
    <dbReference type="NCBI Taxonomy" id="199198"/>
    <lineage>
        <taxon>Bacteria</taxon>
        <taxon>Pseudomonadati</taxon>
        <taxon>Pseudomonadota</taxon>
        <taxon>Gammaproteobacteria</taxon>
        <taxon>Pseudomonadales</taxon>
        <taxon>Pseudomonadaceae</taxon>
        <taxon>Pseudomonas</taxon>
        <taxon>Pseudomonas syringae</taxon>
    </lineage>
</organism>
<evidence type="ECO:0000259" key="1">
    <source>
        <dbReference type="PROSITE" id="PS51725"/>
    </source>
</evidence>
<dbReference type="PATRIC" id="fig|199198.5.peg.3208"/>
<reference evidence="2 3" key="1">
    <citation type="submission" date="2015-09" db="EMBL/GenBank/DDBJ databases">
        <title>Genome announcement of multiple Pseudomonas syringae strains.</title>
        <authorList>
            <person name="Thakur S."/>
            <person name="Wang P.W."/>
            <person name="Gong Y."/>
            <person name="Weir B.S."/>
            <person name="Guttman D.S."/>
        </authorList>
    </citation>
    <scope>NUCLEOTIDE SEQUENCE [LARGE SCALE GENOMIC DNA]</scope>
    <source>
        <strain evidence="2 3">ICMP2802</strain>
    </source>
</reference>
<sequence>MVEVRHQLIGCCSGWLSCAEQRIDSNRKSPTAGAAMSIVPGNPKHTFFASLIVATVAMTGLGPVHADDRGPLHYLNIQTITAQTRPAFLTAMRNNAVQSRKEDANSVFDVGDVGGDDPTLVLFENWRDREGYDKHEKSVHVAPVIAMVPSAFAKPERKYLLEDVPGLPAPARQPIKDPSATYNVVNRLNIEPALREAFVDAIGKLLERSRKRAGNLVFDVYQGRDNADAFVVYERWRNASAYAAQASSAEVTEFTAALKSMVAEQPEILTLHDRIID</sequence>
<dbReference type="Proteomes" id="UP000050297">
    <property type="component" value="Unassembled WGS sequence"/>
</dbReference>
<dbReference type="EMBL" id="LJPM01000433">
    <property type="protein sequence ID" value="KPW15213.1"/>
    <property type="molecule type" value="Genomic_DNA"/>
</dbReference>
<evidence type="ECO:0000313" key="2">
    <source>
        <dbReference type="EMBL" id="KPW15213.1"/>
    </source>
</evidence>
<gene>
    <name evidence="2" type="ORF">ALO91_02263</name>
</gene>
<accession>A0A0P9LE01</accession>
<feature type="domain" description="ABM" evidence="1">
    <location>
        <begin position="182"/>
        <end position="271"/>
    </location>
</feature>
<dbReference type="Gene3D" id="3.30.70.100">
    <property type="match status" value="2"/>
</dbReference>
<evidence type="ECO:0000313" key="3">
    <source>
        <dbReference type="Proteomes" id="UP000050297"/>
    </source>
</evidence>
<dbReference type="PANTHER" id="PTHR33336">
    <property type="entry name" value="QUINOL MONOOXYGENASE YGIN-RELATED"/>
    <property type="match status" value="1"/>
</dbReference>
<comment type="caution">
    <text evidence="2">The sequence shown here is derived from an EMBL/GenBank/DDBJ whole genome shotgun (WGS) entry which is preliminary data.</text>
</comment>
<protein>
    <recommendedName>
        <fullName evidence="1">ABM domain-containing protein</fullName>
    </recommendedName>
</protein>
<dbReference type="Pfam" id="PF03992">
    <property type="entry name" value="ABM"/>
    <property type="match status" value="1"/>
</dbReference>
<dbReference type="PROSITE" id="PS51257">
    <property type="entry name" value="PROKAR_LIPOPROTEIN"/>
    <property type="match status" value="1"/>
</dbReference>
<dbReference type="InterPro" id="IPR007138">
    <property type="entry name" value="ABM_dom"/>
</dbReference>